<dbReference type="EC" id="1.3.5.2" evidence="6 14"/>
<comment type="catalytic activity">
    <reaction evidence="13">
        <text>(S)-dihydroorotate + a quinone = orotate + a quinol</text>
        <dbReference type="Rhea" id="RHEA:30187"/>
        <dbReference type="ChEBI" id="CHEBI:24646"/>
        <dbReference type="ChEBI" id="CHEBI:30839"/>
        <dbReference type="ChEBI" id="CHEBI:30864"/>
        <dbReference type="ChEBI" id="CHEBI:132124"/>
        <dbReference type="EC" id="1.3.5.2"/>
    </reaction>
</comment>
<dbReference type="PIRSF" id="PIRSF000164">
    <property type="entry name" value="DHO_oxidase"/>
    <property type="match status" value="1"/>
</dbReference>
<name>A0A0V8RSY9_9ACTO</name>
<dbReference type="CDD" id="cd04738">
    <property type="entry name" value="DHOD_2_like"/>
    <property type="match status" value="1"/>
</dbReference>
<feature type="domain" description="Dihydroorotate dehydrogenase catalytic" evidence="15">
    <location>
        <begin position="73"/>
        <end position="352"/>
    </location>
</feature>
<dbReference type="GO" id="GO:0005737">
    <property type="term" value="C:cytoplasm"/>
    <property type="evidence" value="ECO:0007669"/>
    <property type="project" value="InterPro"/>
</dbReference>
<evidence type="ECO:0000256" key="12">
    <source>
        <dbReference type="ARBA" id="ARBA00023136"/>
    </source>
</evidence>
<evidence type="ECO:0000256" key="14">
    <source>
        <dbReference type="NCBIfam" id="TIGR01036"/>
    </source>
</evidence>
<dbReference type="Pfam" id="PF01180">
    <property type="entry name" value="DHO_dh"/>
    <property type="match status" value="1"/>
</dbReference>
<dbReference type="InterPro" id="IPR050074">
    <property type="entry name" value="DHO_dehydrogenase"/>
</dbReference>
<evidence type="ECO:0000256" key="9">
    <source>
        <dbReference type="ARBA" id="ARBA00022643"/>
    </source>
</evidence>
<dbReference type="PANTHER" id="PTHR48109:SF4">
    <property type="entry name" value="DIHYDROOROTATE DEHYDROGENASE (QUINONE), MITOCHONDRIAL"/>
    <property type="match status" value="1"/>
</dbReference>
<dbReference type="Proteomes" id="UP000054686">
    <property type="component" value="Unassembled WGS sequence"/>
</dbReference>
<evidence type="ECO:0000256" key="4">
    <source>
        <dbReference type="ARBA" id="ARBA00005161"/>
    </source>
</evidence>
<dbReference type="Gene3D" id="3.20.20.70">
    <property type="entry name" value="Aldolase class I"/>
    <property type="match status" value="1"/>
</dbReference>
<evidence type="ECO:0000259" key="15">
    <source>
        <dbReference type="Pfam" id="PF01180"/>
    </source>
</evidence>
<dbReference type="InterPro" id="IPR005719">
    <property type="entry name" value="Dihydroorotate_DH_2"/>
</dbReference>
<dbReference type="OrthoDB" id="9802377at2"/>
<comment type="cofactor">
    <cofactor evidence="1">
        <name>FMN</name>
        <dbReference type="ChEBI" id="CHEBI:58210"/>
    </cofactor>
</comment>
<comment type="pathway">
    <text evidence="4">Pyrimidine metabolism; UMP biosynthesis via de novo pathway; orotate from (S)-dihydroorotate (quinone route): step 1/1.</text>
</comment>
<evidence type="ECO:0000256" key="11">
    <source>
        <dbReference type="ARBA" id="ARBA00023002"/>
    </source>
</evidence>
<gene>
    <name evidence="16" type="ORF">APY09_06990</name>
</gene>
<comment type="caution">
    <text evidence="16">The sequence shown here is derived from an EMBL/GenBank/DDBJ whole genome shotgun (WGS) entry which is preliminary data.</text>
</comment>
<dbReference type="InterPro" id="IPR012135">
    <property type="entry name" value="Dihydroorotate_DH_1_2"/>
</dbReference>
<reference evidence="16 17" key="1">
    <citation type="submission" date="2015-10" db="EMBL/GenBank/DDBJ databases">
        <title>Draft Genome of Actinomyces odontolyticus subsp. actinosynbacter strain XH001.</title>
        <authorList>
            <person name="Mclean J.S."/>
            <person name="He X."/>
        </authorList>
    </citation>
    <scope>NUCLEOTIDE SEQUENCE [LARGE SCALE GENOMIC DNA]</scope>
    <source>
        <strain evidence="16 17">XH001</strain>
    </source>
</reference>
<dbReference type="InterPro" id="IPR013785">
    <property type="entry name" value="Aldolase_TIM"/>
</dbReference>
<dbReference type="RefSeq" id="WP_060567049.1">
    <property type="nucleotide sequence ID" value="NZ_CP040006.1"/>
</dbReference>
<dbReference type="PROSITE" id="PS00912">
    <property type="entry name" value="DHODEHASE_2"/>
    <property type="match status" value="1"/>
</dbReference>
<dbReference type="InterPro" id="IPR001295">
    <property type="entry name" value="Dihydroorotate_DH_CS"/>
</dbReference>
<evidence type="ECO:0000256" key="6">
    <source>
        <dbReference type="ARBA" id="ARBA00012791"/>
    </source>
</evidence>
<comment type="subcellular location">
    <subcellularLocation>
        <location evidence="3">Membrane</location>
    </subcellularLocation>
</comment>
<evidence type="ECO:0000256" key="8">
    <source>
        <dbReference type="ARBA" id="ARBA00022630"/>
    </source>
</evidence>
<keyword evidence="9" id="KW-0288">FMN</keyword>
<comment type="function">
    <text evidence="2">Catalyzes the conversion of dihydroorotate to orotate with quinone as electron acceptor.</text>
</comment>
<comment type="similarity">
    <text evidence="5">Belongs to the dihydroorotate dehydrogenase family. Type 2 subfamily.</text>
</comment>
<dbReference type="GO" id="GO:0106430">
    <property type="term" value="F:dihydroorotate dehydrogenase (quinone) activity"/>
    <property type="evidence" value="ECO:0007669"/>
    <property type="project" value="UniProtKB-EC"/>
</dbReference>
<keyword evidence="12" id="KW-0472">Membrane</keyword>
<dbReference type="NCBIfam" id="TIGR01036">
    <property type="entry name" value="pyrD_sub2"/>
    <property type="match status" value="1"/>
</dbReference>
<evidence type="ECO:0000313" key="16">
    <source>
        <dbReference type="EMBL" id="KSW11196.1"/>
    </source>
</evidence>
<proteinExistence type="inferred from homology"/>
<evidence type="ECO:0000256" key="5">
    <source>
        <dbReference type="ARBA" id="ARBA00005359"/>
    </source>
</evidence>
<evidence type="ECO:0000256" key="7">
    <source>
        <dbReference type="ARBA" id="ARBA00018366"/>
    </source>
</evidence>
<evidence type="ECO:0000313" key="17">
    <source>
        <dbReference type="Proteomes" id="UP000054686"/>
    </source>
</evidence>
<dbReference type="GO" id="GO:0044205">
    <property type="term" value="P:'de novo' UMP biosynthetic process"/>
    <property type="evidence" value="ECO:0007669"/>
    <property type="project" value="UniProtKB-UniPathway"/>
</dbReference>
<keyword evidence="10" id="KW-0665">Pyrimidine biosynthesis</keyword>
<sequence length="354" mass="37809">MIRRAYNWAFTHFISRSNPEDAHHWGLGAISLAGRFAPTRGLMRATLGYLDPTHSPTRMVGGVEVPLTLGERRLPSRLGLAAGMDKDAEAVLGMCALGYAFVEIGTVTPRPQPGNDAPRLWRLMEERGLRNRMGFNNAGADAAAEKLRELRSTPAGRAAIVGANIGKNKVTSEADAPADYEYCAKTLAHWVDFVVVNVSSPNTPGLRDLQSVDHLRPILQAARRGCEAGAPDRTMPLFVKIAPDLADEDIVAVVELTKELGLAGVVATNTTINHDLGEGGVSGAPLLPRALEVVSLVARHLDDDQILIGTGGISSPEDALRMISAGADLVEAFSAFIFEGPSWPGEVSRALQRA</sequence>
<dbReference type="PROSITE" id="PS00911">
    <property type="entry name" value="DHODEHASE_1"/>
    <property type="match status" value="1"/>
</dbReference>
<evidence type="ECO:0000256" key="3">
    <source>
        <dbReference type="ARBA" id="ARBA00004370"/>
    </source>
</evidence>
<dbReference type="EMBL" id="LLVT01000002">
    <property type="protein sequence ID" value="KSW11196.1"/>
    <property type="molecule type" value="Genomic_DNA"/>
</dbReference>
<dbReference type="InterPro" id="IPR005720">
    <property type="entry name" value="Dihydroorotate_DH_cat"/>
</dbReference>
<evidence type="ECO:0000256" key="2">
    <source>
        <dbReference type="ARBA" id="ARBA00003125"/>
    </source>
</evidence>
<evidence type="ECO:0000256" key="1">
    <source>
        <dbReference type="ARBA" id="ARBA00001917"/>
    </source>
</evidence>
<keyword evidence="8" id="KW-0285">Flavoprotein</keyword>
<dbReference type="AlphaFoldDB" id="A0A0V8RSY9"/>
<dbReference type="PANTHER" id="PTHR48109">
    <property type="entry name" value="DIHYDROOROTATE DEHYDROGENASE (QUINONE), MITOCHONDRIAL-RELATED"/>
    <property type="match status" value="1"/>
</dbReference>
<protein>
    <recommendedName>
        <fullName evidence="7 14">Dihydroorotate dehydrogenase (quinone)</fullName>
        <ecNumber evidence="6 14">1.3.5.2</ecNumber>
    </recommendedName>
</protein>
<dbReference type="GO" id="GO:0005886">
    <property type="term" value="C:plasma membrane"/>
    <property type="evidence" value="ECO:0007669"/>
    <property type="project" value="TreeGrafter"/>
</dbReference>
<dbReference type="SUPFAM" id="SSF51395">
    <property type="entry name" value="FMN-linked oxidoreductases"/>
    <property type="match status" value="1"/>
</dbReference>
<evidence type="ECO:0000256" key="13">
    <source>
        <dbReference type="ARBA" id="ARBA00048639"/>
    </source>
</evidence>
<keyword evidence="11" id="KW-0560">Oxidoreductase</keyword>
<organism evidence="16 17">
    <name type="scientific">Schaalia odontolytica</name>
    <dbReference type="NCBI Taxonomy" id="1660"/>
    <lineage>
        <taxon>Bacteria</taxon>
        <taxon>Bacillati</taxon>
        <taxon>Actinomycetota</taxon>
        <taxon>Actinomycetes</taxon>
        <taxon>Actinomycetales</taxon>
        <taxon>Actinomycetaceae</taxon>
        <taxon>Schaalia</taxon>
    </lineage>
</organism>
<dbReference type="UniPathway" id="UPA00070">
    <property type="reaction ID" value="UER00946"/>
</dbReference>
<accession>A0A0V8RSY9</accession>
<dbReference type="GO" id="GO:0006207">
    <property type="term" value="P:'de novo' pyrimidine nucleobase biosynthetic process"/>
    <property type="evidence" value="ECO:0007669"/>
    <property type="project" value="UniProtKB-UniRule"/>
</dbReference>
<dbReference type="NCBIfam" id="NF003652">
    <property type="entry name" value="PRK05286.2-5"/>
    <property type="match status" value="1"/>
</dbReference>
<evidence type="ECO:0000256" key="10">
    <source>
        <dbReference type="ARBA" id="ARBA00022975"/>
    </source>
</evidence>